<evidence type="ECO:0000313" key="1">
    <source>
        <dbReference type="EMBL" id="KUG02917.1"/>
    </source>
</evidence>
<accession>A0A0W8E2T6</accession>
<sequence length="42" mass="4631">MLSALSPPRSTDSLMLASSRVHRTLHKTGHGQADFSRMKHNA</sequence>
<protein>
    <submittedName>
        <fullName evidence="1">Uncharacterized protein</fullName>
    </submittedName>
</protein>
<proteinExistence type="predicted"/>
<reference evidence="1" key="1">
    <citation type="journal article" date="2015" name="Proc. Natl. Acad. Sci. U.S.A.">
        <title>Networks of energetic and metabolic interactions define dynamics in microbial communities.</title>
        <authorList>
            <person name="Embree M."/>
            <person name="Liu J.K."/>
            <person name="Al-Bassam M.M."/>
            <person name="Zengler K."/>
        </authorList>
    </citation>
    <scope>NUCLEOTIDE SEQUENCE</scope>
</reference>
<dbReference type="EMBL" id="LNQE01001901">
    <property type="protein sequence ID" value="KUG02917.1"/>
    <property type="molecule type" value="Genomic_DNA"/>
</dbReference>
<dbReference type="AlphaFoldDB" id="A0A0W8E2T6"/>
<gene>
    <name evidence="1" type="ORF">ASZ90_019693</name>
</gene>
<comment type="caution">
    <text evidence="1">The sequence shown here is derived from an EMBL/GenBank/DDBJ whole genome shotgun (WGS) entry which is preliminary data.</text>
</comment>
<name>A0A0W8E2T6_9ZZZZ</name>
<organism evidence="1">
    <name type="scientific">hydrocarbon metagenome</name>
    <dbReference type="NCBI Taxonomy" id="938273"/>
    <lineage>
        <taxon>unclassified sequences</taxon>
        <taxon>metagenomes</taxon>
        <taxon>ecological metagenomes</taxon>
    </lineage>
</organism>